<comment type="caution">
    <text evidence="2">The sequence shown here is derived from an EMBL/GenBank/DDBJ whole genome shotgun (WGS) entry which is preliminary data.</text>
</comment>
<gene>
    <name evidence="2" type="ORF">GPA27_12760</name>
</gene>
<proteinExistence type="predicted"/>
<feature type="region of interest" description="Disordered" evidence="1">
    <location>
        <begin position="101"/>
        <end position="125"/>
    </location>
</feature>
<dbReference type="EMBL" id="WTVS01000024">
    <property type="protein sequence ID" value="NMF98256.1"/>
    <property type="molecule type" value="Genomic_DNA"/>
</dbReference>
<dbReference type="RefSeq" id="WP_169141014.1">
    <property type="nucleotide sequence ID" value="NZ_WTVS01000024.1"/>
</dbReference>
<accession>A0ABX1NG60</accession>
<keyword evidence="3" id="KW-1185">Reference proteome</keyword>
<reference evidence="2 3" key="1">
    <citation type="submission" date="2019-12" db="EMBL/GenBank/DDBJ databases">
        <title>Comparative genomics gives insights into the taxonomy of the Azoarcus-Aromatoleum group and reveals separate origins of nif in the plant-associated Azoarcus and non-plant-associated Aromatoleum sub-groups.</title>
        <authorList>
            <person name="Lafos M."/>
            <person name="Maluk M."/>
            <person name="Batista M."/>
            <person name="Junghare M."/>
            <person name="Carmona M."/>
            <person name="Faoro H."/>
            <person name="Cruz L.M."/>
            <person name="Battistoni F."/>
            <person name="De Souza E."/>
            <person name="Pedrosa F."/>
            <person name="Chen W.-M."/>
            <person name="Poole P.S."/>
            <person name="Dixon R.A."/>
            <person name="James E.K."/>
        </authorList>
    </citation>
    <scope>NUCLEOTIDE SEQUENCE [LARGE SCALE GENOMIC DNA]</scope>
    <source>
        <strain evidence="2 3">T</strain>
    </source>
</reference>
<evidence type="ECO:0000256" key="1">
    <source>
        <dbReference type="SAM" id="MobiDB-lite"/>
    </source>
</evidence>
<name>A0ABX1NG60_9RHOO</name>
<evidence type="ECO:0000313" key="3">
    <source>
        <dbReference type="Proteomes" id="UP000634522"/>
    </source>
</evidence>
<feature type="compositionally biased region" description="Basic residues" evidence="1">
    <location>
        <begin position="103"/>
        <end position="112"/>
    </location>
</feature>
<sequence length="125" mass="13678">MQAVHKQIIRKMTEADSGSPPTCHNQAGDCGRMSLGYYFVMPRIRTKNGRKAVDAGNLRAFGPFDNPDLARFIATSARALGVLDQDAAIQPVAIMEPSQARYMQRKSRRHPVPTRSVGASTSAPH</sequence>
<dbReference type="Proteomes" id="UP000634522">
    <property type="component" value="Unassembled WGS sequence"/>
</dbReference>
<organism evidence="2 3">
    <name type="scientific">Aromatoleum toluolicum</name>
    <dbReference type="NCBI Taxonomy" id="90060"/>
    <lineage>
        <taxon>Bacteria</taxon>
        <taxon>Pseudomonadati</taxon>
        <taxon>Pseudomonadota</taxon>
        <taxon>Betaproteobacteria</taxon>
        <taxon>Rhodocyclales</taxon>
        <taxon>Rhodocyclaceae</taxon>
        <taxon>Aromatoleum</taxon>
    </lineage>
</organism>
<protein>
    <submittedName>
        <fullName evidence="2">Uncharacterized protein</fullName>
    </submittedName>
</protein>
<evidence type="ECO:0000313" key="2">
    <source>
        <dbReference type="EMBL" id="NMF98256.1"/>
    </source>
</evidence>